<feature type="compositionally biased region" description="Acidic residues" evidence="1">
    <location>
        <begin position="184"/>
        <end position="201"/>
    </location>
</feature>
<dbReference type="EMBL" id="KQ085898">
    <property type="protein sequence ID" value="KLO18086.1"/>
    <property type="molecule type" value="Genomic_DNA"/>
</dbReference>
<reference evidence="2 3" key="1">
    <citation type="submission" date="2015-04" db="EMBL/GenBank/DDBJ databases">
        <title>Complete genome sequence of Schizopora paradoxa KUC8140, a cosmopolitan wood degrader in East Asia.</title>
        <authorList>
            <consortium name="DOE Joint Genome Institute"/>
            <person name="Min B."/>
            <person name="Park H."/>
            <person name="Jang Y."/>
            <person name="Kim J.-J."/>
            <person name="Kim K.H."/>
            <person name="Pangilinan J."/>
            <person name="Lipzen A."/>
            <person name="Riley R."/>
            <person name="Grigoriev I.V."/>
            <person name="Spatafora J.W."/>
            <person name="Choi I.-G."/>
        </authorList>
    </citation>
    <scope>NUCLEOTIDE SEQUENCE [LARGE SCALE GENOMIC DNA]</scope>
    <source>
        <strain evidence="2 3">KUC8140</strain>
    </source>
</reference>
<keyword evidence="3" id="KW-1185">Reference proteome</keyword>
<evidence type="ECO:0000313" key="3">
    <source>
        <dbReference type="Proteomes" id="UP000053477"/>
    </source>
</evidence>
<feature type="compositionally biased region" description="Basic residues" evidence="1">
    <location>
        <begin position="168"/>
        <end position="178"/>
    </location>
</feature>
<organism evidence="2 3">
    <name type="scientific">Schizopora paradoxa</name>
    <dbReference type="NCBI Taxonomy" id="27342"/>
    <lineage>
        <taxon>Eukaryota</taxon>
        <taxon>Fungi</taxon>
        <taxon>Dikarya</taxon>
        <taxon>Basidiomycota</taxon>
        <taxon>Agaricomycotina</taxon>
        <taxon>Agaricomycetes</taxon>
        <taxon>Hymenochaetales</taxon>
        <taxon>Schizoporaceae</taxon>
        <taxon>Schizopora</taxon>
    </lineage>
</organism>
<dbReference type="AlphaFoldDB" id="A0A0H2SLY7"/>
<sequence>MSYQARNCFYLRVSATNVIPLYLYLDERHIEWMTDRTLQHVISDLRPLLSPKLKAEANAHLGPGGPSNAKRGTVDVHRGDHYQFAYFLRKADPHAVVLKPKPIDKDNQSKKRKGSENAPSNAKRSRKVKNPRARRTANESSEDEDEELVDLSTSSDEDTIATNTQPRRSNRTKGKNRANYRVDSDDEDNSPTEPEEPDDAIDSQSPVAVKMGETDGDIGGSLPHVGRTPQGQPNPEPAIDLVDDEEEEKVKPILKLHYKGFSIYGRCLCVVVEPYPPMRGGTRAPSMVPQRPPPRMSSIAPPEFEAAFDDRASVPPLFLPDPDREQSVAPVQSSTARMTTPLFSFDEQDEDDEEGFGMMAFSQVLNSVSGEGKGGIDEDDEIDGGVFFGDADENRDIG</sequence>
<evidence type="ECO:0000313" key="2">
    <source>
        <dbReference type="EMBL" id="KLO18086.1"/>
    </source>
</evidence>
<accession>A0A0H2SLY7</accession>
<feature type="compositionally biased region" description="Acidic residues" evidence="1">
    <location>
        <begin position="140"/>
        <end position="159"/>
    </location>
</feature>
<protein>
    <submittedName>
        <fullName evidence="2">Uncharacterized protein</fullName>
    </submittedName>
</protein>
<dbReference type="InParanoid" id="A0A0H2SLY7"/>
<name>A0A0H2SLY7_9AGAM</name>
<dbReference type="OrthoDB" id="5374757at2759"/>
<dbReference type="Proteomes" id="UP000053477">
    <property type="component" value="Unassembled WGS sequence"/>
</dbReference>
<proteinExistence type="predicted"/>
<feature type="region of interest" description="Disordered" evidence="1">
    <location>
        <begin position="97"/>
        <end position="242"/>
    </location>
</feature>
<feature type="compositionally biased region" description="Basic residues" evidence="1">
    <location>
        <begin position="123"/>
        <end position="135"/>
    </location>
</feature>
<dbReference type="PANTHER" id="PTHR40635">
    <property type="match status" value="1"/>
</dbReference>
<evidence type="ECO:0000256" key="1">
    <source>
        <dbReference type="SAM" id="MobiDB-lite"/>
    </source>
</evidence>
<feature type="region of interest" description="Disordered" evidence="1">
    <location>
        <begin position="370"/>
        <end position="398"/>
    </location>
</feature>
<gene>
    <name evidence="2" type="ORF">SCHPADRAFT_820406</name>
</gene>
<dbReference type="PANTHER" id="PTHR40635:SF1">
    <property type="match status" value="1"/>
</dbReference>